<gene>
    <name evidence="2" type="ORF">OGATHE_005668</name>
</gene>
<reference evidence="2" key="2">
    <citation type="submission" date="2021-01" db="EMBL/GenBank/DDBJ databases">
        <authorList>
            <person name="Schikora-Tamarit M.A."/>
        </authorList>
    </citation>
    <scope>NUCLEOTIDE SEQUENCE</scope>
    <source>
        <strain evidence="2">NCAIM Y.01608</strain>
    </source>
</reference>
<reference evidence="2" key="1">
    <citation type="journal article" date="2021" name="Open Biol.">
        <title>Shared evolutionary footprints suggest mitochondrial oxidative damage underlies multiple complex I losses in fungi.</title>
        <authorList>
            <person name="Schikora-Tamarit M.A."/>
            <person name="Marcet-Houben M."/>
            <person name="Nosek J."/>
            <person name="Gabaldon T."/>
        </authorList>
    </citation>
    <scope>NUCLEOTIDE SEQUENCE</scope>
    <source>
        <strain evidence="2">NCAIM Y.01608</strain>
    </source>
</reference>
<evidence type="ECO:0000313" key="3">
    <source>
        <dbReference type="Proteomes" id="UP000788993"/>
    </source>
</evidence>
<comment type="caution">
    <text evidence="2">The sequence shown here is derived from an EMBL/GenBank/DDBJ whole genome shotgun (WGS) entry which is preliminary data.</text>
</comment>
<evidence type="ECO:0000313" key="2">
    <source>
        <dbReference type="EMBL" id="KAH3659623.1"/>
    </source>
</evidence>
<dbReference type="EMBL" id="JAEUBD010001504">
    <property type="protein sequence ID" value="KAH3659623.1"/>
    <property type="molecule type" value="Genomic_DNA"/>
</dbReference>
<protein>
    <recommendedName>
        <fullName evidence="4">Adherence factor</fullName>
    </recommendedName>
</protein>
<keyword evidence="3" id="KW-1185">Reference proteome</keyword>
<feature type="region of interest" description="Disordered" evidence="1">
    <location>
        <begin position="91"/>
        <end position="122"/>
    </location>
</feature>
<evidence type="ECO:0008006" key="4">
    <source>
        <dbReference type="Google" id="ProtNLM"/>
    </source>
</evidence>
<proteinExistence type="predicted"/>
<evidence type="ECO:0000256" key="1">
    <source>
        <dbReference type="SAM" id="MobiDB-lite"/>
    </source>
</evidence>
<dbReference type="Proteomes" id="UP000788993">
    <property type="component" value="Unassembled WGS sequence"/>
</dbReference>
<feature type="compositionally biased region" description="Basic residues" evidence="1">
    <location>
        <begin position="110"/>
        <end position="120"/>
    </location>
</feature>
<name>A0A9P8NTM8_9ASCO</name>
<accession>A0A9P8NTM8</accession>
<feature type="compositionally biased region" description="Basic and acidic residues" evidence="1">
    <location>
        <begin position="98"/>
        <end position="108"/>
    </location>
</feature>
<organism evidence="2 3">
    <name type="scientific">Ogataea polymorpha</name>
    <dbReference type="NCBI Taxonomy" id="460523"/>
    <lineage>
        <taxon>Eukaryota</taxon>
        <taxon>Fungi</taxon>
        <taxon>Dikarya</taxon>
        <taxon>Ascomycota</taxon>
        <taxon>Saccharomycotina</taxon>
        <taxon>Pichiomycetes</taxon>
        <taxon>Pichiales</taxon>
        <taxon>Pichiaceae</taxon>
        <taxon>Ogataea</taxon>
    </lineage>
</organism>
<dbReference type="AlphaFoldDB" id="A0A9P8NTM8"/>
<sequence>MDRNISHPADNRGHNVQNQYASQFPPYRVGQNQPQPQQISYPYTPFQYQRSPQTYFPPQPPLIMAPQPPPPKPITIQTHGISPLAYKLSQQLPTPPFDKLEPSPESLRRQPTRRAKRKSKFTKEQDQMIIDLKKAGKSWVEIAELANVGTFLAARNRYQVLIGQQGSGSNDCGPEDVMELRNVVDQGELEKIRYLVREFEKSTGKAVDQKQLRELLRYLFWKNPGFFDVDEAYLEELVRLQSRTT</sequence>